<evidence type="ECO:0000313" key="8">
    <source>
        <dbReference type="EMBL" id="OEL17870.1"/>
    </source>
</evidence>
<gene>
    <name evidence="8" type="ORF">BAE44_0021111</name>
</gene>
<feature type="transmembrane region" description="Helical" evidence="7">
    <location>
        <begin position="95"/>
        <end position="115"/>
    </location>
</feature>
<name>A0A1E5UYA7_9POAL</name>
<dbReference type="PANTHER" id="PTHR10383">
    <property type="entry name" value="SERINE INCORPORATOR"/>
    <property type="match status" value="1"/>
</dbReference>
<evidence type="ECO:0000256" key="1">
    <source>
        <dbReference type="ARBA" id="ARBA00004141"/>
    </source>
</evidence>
<dbReference type="GO" id="GO:0016020">
    <property type="term" value="C:membrane"/>
    <property type="evidence" value="ECO:0007669"/>
    <property type="project" value="UniProtKB-SubCell"/>
</dbReference>
<dbReference type="Pfam" id="PF03348">
    <property type="entry name" value="Serinc"/>
    <property type="match status" value="2"/>
</dbReference>
<proteinExistence type="inferred from homology"/>
<dbReference type="OrthoDB" id="682257at2759"/>
<evidence type="ECO:0000313" key="9">
    <source>
        <dbReference type="Proteomes" id="UP000095767"/>
    </source>
</evidence>
<evidence type="ECO:0000256" key="6">
    <source>
        <dbReference type="SAM" id="MobiDB-lite"/>
    </source>
</evidence>
<feature type="transmembrane region" description="Helical" evidence="7">
    <location>
        <begin position="56"/>
        <end position="75"/>
    </location>
</feature>
<feature type="transmembrane region" description="Helical" evidence="7">
    <location>
        <begin position="194"/>
        <end position="215"/>
    </location>
</feature>
<feature type="region of interest" description="Disordered" evidence="6">
    <location>
        <begin position="259"/>
        <end position="323"/>
    </location>
</feature>
<comment type="subcellular location">
    <subcellularLocation>
        <location evidence="1">Membrane</location>
        <topology evidence="1">Multi-pass membrane protein</topology>
    </subcellularLocation>
</comment>
<dbReference type="EMBL" id="LWDX02058423">
    <property type="protein sequence ID" value="OEL17870.1"/>
    <property type="molecule type" value="Genomic_DNA"/>
</dbReference>
<feature type="compositionally biased region" description="Low complexity" evidence="6">
    <location>
        <begin position="270"/>
        <end position="290"/>
    </location>
</feature>
<evidence type="ECO:0000256" key="3">
    <source>
        <dbReference type="ARBA" id="ARBA00022692"/>
    </source>
</evidence>
<keyword evidence="3 7" id="KW-0812">Transmembrane</keyword>
<feature type="transmembrane region" description="Helical" evidence="7">
    <location>
        <begin position="30"/>
        <end position="49"/>
    </location>
</feature>
<dbReference type="AlphaFoldDB" id="A0A1E5UYA7"/>
<feature type="transmembrane region" description="Helical" evidence="7">
    <location>
        <begin position="136"/>
        <end position="159"/>
    </location>
</feature>
<reference evidence="8 9" key="1">
    <citation type="submission" date="2016-09" db="EMBL/GenBank/DDBJ databases">
        <title>The draft genome of Dichanthelium oligosanthes: A C3 panicoid grass species.</title>
        <authorList>
            <person name="Studer A.J."/>
            <person name="Schnable J.C."/>
            <person name="Brutnell T.P."/>
        </authorList>
    </citation>
    <scope>NUCLEOTIDE SEQUENCE [LARGE SCALE GENOMIC DNA]</scope>
    <source>
        <strain evidence="9">cv. Kellogg 1175</strain>
        <tissue evidence="8">Leaf</tissue>
    </source>
</reference>
<evidence type="ECO:0000256" key="7">
    <source>
        <dbReference type="SAM" id="Phobius"/>
    </source>
</evidence>
<feature type="transmembrane region" description="Helical" evidence="7">
    <location>
        <begin position="7"/>
        <end position="24"/>
    </location>
</feature>
<dbReference type="InterPro" id="IPR005016">
    <property type="entry name" value="TDE1/TMS"/>
</dbReference>
<feature type="region of interest" description="Disordered" evidence="6">
    <location>
        <begin position="335"/>
        <end position="381"/>
    </location>
</feature>
<dbReference type="Proteomes" id="UP000095767">
    <property type="component" value="Unassembled WGS sequence"/>
</dbReference>
<sequence length="381" mass="42029">MVVAISIIVHSCSLVGIILMSFWYNGCWLNVAFIGTTMLLVYLMPLISLKYEAKGFLAGPGLVGTYIVFLCFSAIRSEPETKCYKKEKAGGGVNWETIFSFGFGLVSIAASVFSTGKDYKCIQLRCVVVSEDDVPYGYGFFHFVFAMGSMYFGMLFVGWDTHHTMEKWNMDVSWTSAWVHIVNEGLAVISFSKFLLRSLIILTELMAIVVARVYAIGWLRQLLARIFGIGDEPPHQPQQQQQQQQQQQFEMAILSGWSEDDDTEQEQEEQSATTAGFLSIPRPASPSSRSTGDGFSDVLSVSDDASYGGRSPSPASTDEIQEVTPPVDIAIAVAVLIDEEKRDRPASALRQRRRYTSHEGAGAGPSSSSSRPAILSDEEEV</sequence>
<feature type="compositionally biased region" description="Low complexity" evidence="6">
    <location>
        <begin position="364"/>
        <end position="373"/>
    </location>
</feature>
<keyword evidence="9" id="KW-1185">Reference proteome</keyword>
<comment type="caution">
    <text evidence="8">The sequence shown here is derived from an EMBL/GenBank/DDBJ whole genome shotgun (WGS) entry which is preliminary data.</text>
</comment>
<evidence type="ECO:0000256" key="4">
    <source>
        <dbReference type="ARBA" id="ARBA00022989"/>
    </source>
</evidence>
<accession>A0A1E5UYA7</accession>
<protein>
    <submittedName>
        <fullName evidence="8">Uncharacterized protein</fullName>
    </submittedName>
</protein>
<comment type="similarity">
    <text evidence="2">Belongs to the TDE1 family.</text>
</comment>
<feature type="compositionally biased region" description="Acidic residues" evidence="6">
    <location>
        <begin position="259"/>
        <end position="269"/>
    </location>
</feature>
<keyword evidence="4 7" id="KW-1133">Transmembrane helix</keyword>
<organism evidence="8 9">
    <name type="scientific">Dichanthelium oligosanthes</name>
    <dbReference type="NCBI Taxonomy" id="888268"/>
    <lineage>
        <taxon>Eukaryota</taxon>
        <taxon>Viridiplantae</taxon>
        <taxon>Streptophyta</taxon>
        <taxon>Embryophyta</taxon>
        <taxon>Tracheophyta</taxon>
        <taxon>Spermatophyta</taxon>
        <taxon>Magnoliopsida</taxon>
        <taxon>Liliopsida</taxon>
        <taxon>Poales</taxon>
        <taxon>Poaceae</taxon>
        <taxon>PACMAD clade</taxon>
        <taxon>Panicoideae</taxon>
        <taxon>Panicodae</taxon>
        <taxon>Paniceae</taxon>
        <taxon>Dichantheliinae</taxon>
        <taxon>Dichanthelium</taxon>
    </lineage>
</organism>
<keyword evidence="5 7" id="KW-0472">Membrane</keyword>
<evidence type="ECO:0000256" key="5">
    <source>
        <dbReference type="ARBA" id="ARBA00023136"/>
    </source>
</evidence>
<evidence type="ECO:0000256" key="2">
    <source>
        <dbReference type="ARBA" id="ARBA00006665"/>
    </source>
</evidence>
<dbReference type="PANTHER" id="PTHR10383:SF44">
    <property type="entry name" value="SERINC-DOMAIN CONTAINING SERINE AND SPHINGOLIPID BIOSYNTHESIS PROTEIN"/>
    <property type="match status" value="1"/>
</dbReference>